<protein>
    <submittedName>
        <fullName evidence="1">Uncharacterized protein</fullName>
    </submittedName>
</protein>
<sequence>MRVIVADYSDSYVPDNAIEADSEDEYELEMDECGMWTSQEKLKVDTPSEENDGPVNIFDFRMPAYMGR</sequence>
<name>A0A3A2ZB67_9EURO</name>
<feature type="non-terminal residue" evidence="1">
    <location>
        <position position="68"/>
    </location>
</feature>
<proteinExistence type="predicted"/>
<dbReference type="AlphaFoldDB" id="A0A3A2ZB67"/>
<keyword evidence="2" id="KW-1185">Reference proteome</keyword>
<evidence type="ECO:0000313" key="2">
    <source>
        <dbReference type="Proteomes" id="UP000266188"/>
    </source>
</evidence>
<gene>
    <name evidence="1" type="ORF">PHISCL_11009</name>
</gene>
<evidence type="ECO:0000313" key="1">
    <source>
        <dbReference type="EMBL" id="RJE16654.1"/>
    </source>
</evidence>
<dbReference type="Proteomes" id="UP000266188">
    <property type="component" value="Unassembled WGS sequence"/>
</dbReference>
<dbReference type="EMBL" id="MVGC01003382">
    <property type="protein sequence ID" value="RJE16654.1"/>
    <property type="molecule type" value="Genomic_DNA"/>
</dbReference>
<dbReference type="STRING" id="2070753.A0A3A2ZB67"/>
<comment type="caution">
    <text evidence="1">The sequence shown here is derived from an EMBL/GenBank/DDBJ whole genome shotgun (WGS) entry which is preliminary data.</text>
</comment>
<reference evidence="2" key="1">
    <citation type="submission" date="2017-02" db="EMBL/GenBank/DDBJ databases">
        <authorList>
            <person name="Tafer H."/>
            <person name="Lopandic K."/>
        </authorList>
    </citation>
    <scope>NUCLEOTIDE SEQUENCE [LARGE SCALE GENOMIC DNA]</scope>
    <source>
        <strain evidence="2">CBS 366.77</strain>
    </source>
</reference>
<accession>A0A3A2ZB67</accession>
<organism evidence="1 2">
    <name type="scientific">Aspergillus sclerotialis</name>
    <dbReference type="NCBI Taxonomy" id="2070753"/>
    <lineage>
        <taxon>Eukaryota</taxon>
        <taxon>Fungi</taxon>
        <taxon>Dikarya</taxon>
        <taxon>Ascomycota</taxon>
        <taxon>Pezizomycotina</taxon>
        <taxon>Eurotiomycetes</taxon>
        <taxon>Eurotiomycetidae</taxon>
        <taxon>Eurotiales</taxon>
        <taxon>Aspergillaceae</taxon>
        <taxon>Aspergillus</taxon>
        <taxon>Aspergillus subgen. Polypaecilum</taxon>
    </lineage>
</organism>